<dbReference type="EMBL" id="JAFMPK010000030">
    <property type="protein sequence ID" value="MBO0608979.1"/>
    <property type="molecule type" value="Genomic_DNA"/>
</dbReference>
<dbReference type="SUPFAM" id="SSF51905">
    <property type="entry name" value="FAD/NAD(P)-binding domain"/>
    <property type="match status" value="1"/>
</dbReference>
<comment type="caution">
    <text evidence="2">The sequence shown here is derived from an EMBL/GenBank/DDBJ whole genome shotgun (WGS) entry which is preliminary data.</text>
</comment>
<dbReference type="Gene3D" id="3.50.50.60">
    <property type="entry name" value="FAD/NAD(P)-binding domain"/>
    <property type="match status" value="1"/>
</dbReference>
<dbReference type="PANTHER" id="PTHR42685">
    <property type="entry name" value="GERANYLGERANYL DIPHOSPHATE REDUCTASE"/>
    <property type="match status" value="1"/>
</dbReference>
<accession>A0ABS3I7R4</accession>
<dbReference type="PRINTS" id="PR00420">
    <property type="entry name" value="RNGMNOXGNASE"/>
</dbReference>
<protein>
    <submittedName>
        <fullName evidence="2">NAD(P)/FAD-dependent oxidoreductase</fullName>
    </submittedName>
</protein>
<evidence type="ECO:0000313" key="3">
    <source>
        <dbReference type="Proteomes" id="UP000664617"/>
    </source>
</evidence>
<reference evidence="3" key="2">
    <citation type="submission" date="2023-07" db="EMBL/GenBank/DDBJ databases">
        <title>Myceligenerans salitolerans sp. nov., a halotolerant actinomycete isolated from a salt lake in Xinjiang, China.</title>
        <authorList>
            <person name="Guan T."/>
        </authorList>
    </citation>
    <scope>NUCLEOTIDE SEQUENCE [LARGE SCALE GENOMIC DNA]</scope>
    <source>
        <strain evidence="3">XHU 5031</strain>
    </source>
</reference>
<dbReference type="Proteomes" id="UP000664617">
    <property type="component" value="Unassembled WGS sequence"/>
</dbReference>
<proteinExistence type="predicted"/>
<keyword evidence="3" id="KW-1185">Reference proteome</keyword>
<gene>
    <name evidence="2" type="ORF">J0911_08030</name>
</gene>
<name>A0ABS3I7R4_9MICO</name>
<evidence type="ECO:0000313" key="2">
    <source>
        <dbReference type="EMBL" id="MBO0608979.1"/>
    </source>
</evidence>
<dbReference type="InterPro" id="IPR002938">
    <property type="entry name" value="FAD-bd"/>
</dbReference>
<feature type="domain" description="FAD-binding" evidence="1">
    <location>
        <begin position="172"/>
        <end position="376"/>
    </location>
</feature>
<feature type="domain" description="FAD-binding" evidence="1">
    <location>
        <begin position="13"/>
        <end position="139"/>
    </location>
</feature>
<dbReference type="InterPro" id="IPR036188">
    <property type="entry name" value="FAD/NAD-bd_sf"/>
</dbReference>
<reference evidence="2 3" key="1">
    <citation type="submission" date="2021-03" db="EMBL/GenBank/DDBJ databases">
        <authorList>
            <person name="Xin L."/>
        </authorList>
    </citation>
    <scope>NUCLEOTIDE SEQUENCE [LARGE SCALE GENOMIC DNA]</scope>
    <source>
        <strain evidence="2 3">XHU 5031</strain>
    </source>
</reference>
<evidence type="ECO:0000259" key="1">
    <source>
        <dbReference type="Pfam" id="PF01494"/>
    </source>
</evidence>
<dbReference type="Pfam" id="PF01494">
    <property type="entry name" value="FAD_binding_3"/>
    <property type="match status" value="2"/>
</dbReference>
<organism evidence="2 3">
    <name type="scientific">Myceligenerans salitolerans</name>
    <dbReference type="NCBI Taxonomy" id="1230528"/>
    <lineage>
        <taxon>Bacteria</taxon>
        <taxon>Bacillati</taxon>
        <taxon>Actinomycetota</taxon>
        <taxon>Actinomycetes</taxon>
        <taxon>Micrococcales</taxon>
        <taxon>Promicromonosporaceae</taxon>
        <taxon>Myceligenerans</taxon>
    </lineage>
</organism>
<sequence>MSSELVEQQPARILVVGAGPAGSVTAIALRRELPDAEVTLVDKATFPRDKTCGDGMGPGARRILEDLGLRDVFAPFHTPTGVTITGPGGATASIEDSTIAHGDFRGYVVPRLDLDEALKNAAVAAGARFREGVSFKGIELLDGGHVGEGVVGGTARDDGPGSRGPAAPDGATTAVVHLGQAGRTTAEPFDLVVGADGAYSAVRRALGIGRPAKKHTILAMRAYATVKHPDLPLSDTLRFDFIDELLPAYGWLFPLPDDRANIGIGIPVDLLAARDRKLGELFEVYLADLRRRGFDLSDVGEVATHQLPHAGARQAMTARPYPAVLIGDAAATINSLSGEGIFYAMAAGVQLAEHLAAARAAGGDAVLRGAEAARTLRSFEHTFTRRFAHHHRTCGLGQRLMRSRKWARFTIGSVGRDQSAMATVTSMMFDEGSVSLSQVLRAAVRGTVLR</sequence>
<dbReference type="RefSeq" id="WP_207274934.1">
    <property type="nucleotide sequence ID" value="NZ_JAFMPK010000030.1"/>
</dbReference>
<dbReference type="PANTHER" id="PTHR42685:SF22">
    <property type="entry name" value="CONDITIONED MEDIUM FACTOR RECEPTOR 1"/>
    <property type="match status" value="1"/>
</dbReference>
<dbReference type="InterPro" id="IPR050407">
    <property type="entry name" value="Geranylgeranyl_reductase"/>
</dbReference>